<dbReference type="SUPFAM" id="SSF57756">
    <property type="entry name" value="Retrovirus zinc finger-like domains"/>
    <property type="match status" value="1"/>
</dbReference>
<dbReference type="PANTHER" id="PTHR47331">
    <property type="entry name" value="PHD-TYPE DOMAIN-CONTAINING PROTEIN"/>
    <property type="match status" value="1"/>
</dbReference>
<dbReference type="InterPro" id="IPR021109">
    <property type="entry name" value="Peptidase_aspartic_dom_sf"/>
</dbReference>
<evidence type="ECO:0000259" key="4">
    <source>
        <dbReference type="PROSITE" id="PS50158"/>
    </source>
</evidence>
<evidence type="ECO:0000313" key="6">
    <source>
        <dbReference type="Proteomes" id="UP001303046"/>
    </source>
</evidence>
<evidence type="ECO:0000256" key="3">
    <source>
        <dbReference type="SAM" id="MobiDB-lite"/>
    </source>
</evidence>
<reference evidence="5 6" key="1">
    <citation type="submission" date="2023-08" db="EMBL/GenBank/DDBJ databases">
        <title>A Necator americanus chromosomal reference genome.</title>
        <authorList>
            <person name="Ilik V."/>
            <person name="Petrzelkova K.J."/>
            <person name="Pardy F."/>
            <person name="Fuh T."/>
            <person name="Niatou-Singa F.S."/>
            <person name="Gouil Q."/>
            <person name="Baker L."/>
            <person name="Ritchie M.E."/>
            <person name="Jex A.R."/>
            <person name="Gazzola D."/>
            <person name="Li H."/>
            <person name="Toshio Fujiwara R."/>
            <person name="Zhan B."/>
            <person name="Aroian R.V."/>
            <person name="Pafco B."/>
            <person name="Schwarz E.M."/>
        </authorList>
    </citation>
    <scope>NUCLEOTIDE SEQUENCE [LARGE SCALE GENOMIC DNA]</scope>
    <source>
        <strain evidence="5 6">Aroian</strain>
        <tissue evidence="5">Whole animal</tissue>
    </source>
</reference>
<dbReference type="EMBL" id="JAVFWL010000006">
    <property type="protein sequence ID" value="KAK6764239.1"/>
    <property type="molecule type" value="Genomic_DNA"/>
</dbReference>
<dbReference type="InterPro" id="IPR001969">
    <property type="entry name" value="Aspartic_peptidase_AS"/>
</dbReference>
<comment type="caution">
    <text evidence="5">The sequence shown here is derived from an EMBL/GenBank/DDBJ whole genome shotgun (WGS) entry which is preliminary data.</text>
</comment>
<evidence type="ECO:0000256" key="2">
    <source>
        <dbReference type="SAM" id="Coils"/>
    </source>
</evidence>
<keyword evidence="1" id="KW-0863">Zinc-finger</keyword>
<gene>
    <name evidence="5" type="primary">Necator_chrX.g24689</name>
    <name evidence="5" type="ORF">RB195_024524</name>
</gene>
<dbReference type="Pfam" id="PF03564">
    <property type="entry name" value="DUF1759"/>
    <property type="match status" value="1"/>
</dbReference>
<feature type="coiled-coil region" evidence="2">
    <location>
        <begin position="168"/>
        <end position="202"/>
    </location>
</feature>
<feature type="region of interest" description="Disordered" evidence="3">
    <location>
        <begin position="361"/>
        <end position="386"/>
    </location>
</feature>
<dbReference type="PANTHER" id="PTHR47331:SF5">
    <property type="entry name" value="RIBONUCLEASE H"/>
    <property type="match status" value="1"/>
</dbReference>
<dbReference type="PROSITE" id="PS50158">
    <property type="entry name" value="ZF_CCHC"/>
    <property type="match status" value="1"/>
</dbReference>
<accession>A0ABR1ENN2</accession>
<dbReference type="Gene3D" id="2.40.70.10">
    <property type="entry name" value="Acid Proteases"/>
    <property type="match status" value="1"/>
</dbReference>
<evidence type="ECO:0000256" key="1">
    <source>
        <dbReference type="PROSITE-ProRule" id="PRU00047"/>
    </source>
</evidence>
<protein>
    <recommendedName>
        <fullName evidence="4">CCHC-type domain-containing protein</fullName>
    </recommendedName>
</protein>
<dbReference type="Proteomes" id="UP001303046">
    <property type="component" value="Unassembled WGS sequence"/>
</dbReference>
<dbReference type="Gene3D" id="4.10.60.10">
    <property type="entry name" value="Zinc finger, CCHC-type"/>
    <property type="match status" value="1"/>
</dbReference>
<feature type="domain" description="CCHC-type" evidence="4">
    <location>
        <begin position="291"/>
        <end position="306"/>
    </location>
</feature>
<name>A0ABR1ENN2_NECAM</name>
<evidence type="ECO:0000313" key="5">
    <source>
        <dbReference type="EMBL" id="KAK6764239.1"/>
    </source>
</evidence>
<keyword evidence="1" id="KW-0862">Zinc</keyword>
<keyword evidence="1" id="KW-0479">Metal-binding</keyword>
<dbReference type="Pfam" id="PF00098">
    <property type="entry name" value="zf-CCHC"/>
    <property type="match status" value="1"/>
</dbReference>
<dbReference type="InterPro" id="IPR001878">
    <property type="entry name" value="Znf_CCHC"/>
</dbReference>
<keyword evidence="6" id="KW-1185">Reference proteome</keyword>
<keyword evidence="2" id="KW-0175">Coiled coil</keyword>
<feature type="coiled-coil region" evidence="2">
    <location>
        <begin position="24"/>
        <end position="89"/>
    </location>
</feature>
<dbReference type="SMART" id="SM00343">
    <property type="entry name" value="ZnF_C2HC"/>
    <property type="match status" value="3"/>
</dbReference>
<dbReference type="InterPro" id="IPR036875">
    <property type="entry name" value="Znf_CCHC_sf"/>
</dbReference>
<dbReference type="InterPro" id="IPR005312">
    <property type="entry name" value="DUF1759"/>
</dbReference>
<sequence>MEAAEISALRKRIRTAKTTIGIEANKLETAMEKFSEAVDKLDNRTQSLPEIIERIETNTTAAQTPLDNANKALARLTRLREELEFDQEQSSLNRCEVPEMKLAPIPIPKFSRKLWEWETFWKPFDHTVHSRNIDNLFKFNYLLDALEGDAEESVKHFEVSESTYQLVIEHLKEKYGDKQALVDQLLKNLQGARARTDSLEDQEALCEQLHSITSQLTLKGEHDDNVFLQKENEGNWSTAALLSAAREHIKTELKINRRVEHSLGGGKMEKTNAGKKKYFSKTEVVPRVAPCFYCNKSGHPAKDCDEVTSREQRVQIMRTQNLCHNCGGKDHWATKCPKGTCRICRQAGHHTSICKELFSSQKARQKPPLREVPQKQGTKLQLPKAKTSKINTVASNDGSKGEMKASDAVFHVSNTTKVLILAGQARILNPTTKALETVYVILDTGADRSFISSSLAERLQLKDVDSSRLSIGNFRRSQAFRKDLRHHGSPHMGCTYVHSNENRYHYKTINKKQTESRGQAVPVRKRYSSLHQPYCREDPARYPSWLRRSFLTPQGWTRSSNNPPIRIESNPLATGISHIWTRRRRVSQLGKFEQFCEFEKSGVKEFLDPITEQLKQTNAEVWKAFDETIEKKEDGYYVRLPWKKEASGLPDNKSITYRRLQANLSKLRKNPNLLQQYDDTIKSQLELGSSKELLRI</sequence>
<proteinExistence type="predicted"/>
<dbReference type="PROSITE" id="PS00141">
    <property type="entry name" value="ASP_PROTEASE"/>
    <property type="match status" value="1"/>
</dbReference>
<organism evidence="5 6">
    <name type="scientific">Necator americanus</name>
    <name type="common">Human hookworm</name>
    <dbReference type="NCBI Taxonomy" id="51031"/>
    <lineage>
        <taxon>Eukaryota</taxon>
        <taxon>Metazoa</taxon>
        <taxon>Ecdysozoa</taxon>
        <taxon>Nematoda</taxon>
        <taxon>Chromadorea</taxon>
        <taxon>Rhabditida</taxon>
        <taxon>Rhabditina</taxon>
        <taxon>Rhabditomorpha</taxon>
        <taxon>Strongyloidea</taxon>
        <taxon>Ancylostomatidae</taxon>
        <taxon>Bunostominae</taxon>
        <taxon>Necator</taxon>
    </lineage>
</organism>